<reference evidence="3" key="1">
    <citation type="journal article" date="2020" name="Stud. Mycol.">
        <title>101 Dothideomycetes genomes: a test case for predicting lifestyles and emergence of pathogens.</title>
        <authorList>
            <person name="Haridas S."/>
            <person name="Albert R."/>
            <person name="Binder M."/>
            <person name="Bloem J."/>
            <person name="Labutti K."/>
            <person name="Salamov A."/>
            <person name="Andreopoulos B."/>
            <person name="Baker S."/>
            <person name="Barry K."/>
            <person name="Bills G."/>
            <person name="Bluhm B."/>
            <person name="Cannon C."/>
            <person name="Castanera R."/>
            <person name="Culley D."/>
            <person name="Daum C."/>
            <person name="Ezra D."/>
            <person name="Gonzalez J."/>
            <person name="Henrissat B."/>
            <person name="Kuo A."/>
            <person name="Liang C."/>
            <person name="Lipzen A."/>
            <person name="Lutzoni F."/>
            <person name="Magnuson J."/>
            <person name="Mondo S."/>
            <person name="Nolan M."/>
            <person name="Ohm R."/>
            <person name="Pangilinan J."/>
            <person name="Park H.-J."/>
            <person name="Ramirez L."/>
            <person name="Alfaro M."/>
            <person name="Sun H."/>
            <person name="Tritt A."/>
            <person name="Yoshinaga Y."/>
            <person name="Zwiers L.-H."/>
            <person name="Turgeon B."/>
            <person name="Goodwin S."/>
            <person name="Spatafora J."/>
            <person name="Crous P."/>
            <person name="Grigoriev I."/>
        </authorList>
    </citation>
    <scope>NUCLEOTIDE SEQUENCE</scope>
    <source>
        <strain evidence="3">SCOH1-5</strain>
    </source>
</reference>
<feature type="region of interest" description="Disordered" evidence="1">
    <location>
        <begin position="502"/>
        <end position="534"/>
    </location>
</feature>
<protein>
    <recommendedName>
        <fullName evidence="2">Rrn9 domain-containing protein</fullName>
    </recommendedName>
</protein>
<feature type="compositionally biased region" description="Basic and acidic residues" evidence="1">
    <location>
        <begin position="214"/>
        <end position="223"/>
    </location>
</feature>
<evidence type="ECO:0000313" key="3">
    <source>
        <dbReference type="EMBL" id="KAF2208835.1"/>
    </source>
</evidence>
<feature type="compositionally biased region" description="Acidic residues" evidence="1">
    <location>
        <begin position="1"/>
        <end position="22"/>
    </location>
</feature>
<feature type="region of interest" description="Disordered" evidence="1">
    <location>
        <begin position="170"/>
        <end position="223"/>
    </location>
</feature>
<proteinExistence type="predicted"/>
<feature type="compositionally biased region" description="Basic residues" evidence="1">
    <location>
        <begin position="263"/>
        <end position="275"/>
    </location>
</feature>
<dbReference type="OrthoDB" id="5412288at2759"/>
<feature type="region of interest" description="Disordered" evidence="1">
    <location>
        <begin position="1"/>
        <end position="31"/>
    </location>
</feature>
<feature type="compositionally biased region" description="Acidic residues" evidence="1">
    <location>
        <begin position="199"/>
        <end position="213"/>
    </location>
</feature>
<sequence>MAEQVNDADPDAAGSEDSDDGERDGRFYGPDGSWKFYTKAERELAASLDQIEHDNLSAHLYNAHRLKRRLCNPANALPWQSRQRWIDCEGSSSRPFYPDANWTAWPLESADVPRNGEAWGVPMPEDDPATYRYEESWTPGSHLRDCVQAEIQRQAKERLRLRTFVGEDVERQATGESSPQTLSMNSDTSRAEDSSSSAEEAEEEAEESSDDPGEEHSDPDDAKSAARAIPLLDDEVVANLTRSTVGHIMSQFDAVLRGLHQSRMGHAKERSRSRHNSSTNMQRKSSGRSSQDLATRPQMVSQTRDSSSGSSPELVTHEGSMRQHRDRQNLGTRDWSEVLGIAALVGMDPSVVARTRHRCAALFDENMDFRVMPDAAPSCAFEEAARRLAMSTEAAGSEKVAKLSVSDGYPCLHTSCSRHLEPYPQLWRLREHLKRKHKHEVDNINAMVGDMKRSIIPTVDSQQLESGDAGERGRRVNEIPVPNTIAGHDEYLQPILIPIGRSSDRKARRTPSRDHLKRANVTQDQGIVVDEEAS</sequence>
<keyword evidence="4" id="KW-1185">Reference proteome</keyword>
<feature type="region of interest" description="Disordered" evidence="1">
    <location>
        <begin position="262"/>
        <end position="329"/>
    </location>
</feature>
<evidence type="ECO:0000259" key="2">
    <source>
        <dbReference type="Pfam" id="PF10680"/>
    </source>
</evidence>
<feature type="domain" description="Rrn9" evidence="2">
    <location>
        <begin position="48"/>
        <end position="118"/>
    </location>
</feature>
<gene>
    <name evidence="3" type="ORF">CERZMDRAFT_101045</name>
</gene>
<feature type="compositionally biased region" description="Polar residues" evidence="1">
    <location>
        <begin position="276"/>
        <end position="313"/>
    </location>
</feature>
<dbReference type="AlphaFoldDB" id="A0A6A6F4K4"/>
<dbReference type="EMBL" id="ML992691">
    <property type="protein sequence ID" value="KAF2208835.1"/>
    <property type="molecule type" value="Genomic_DNA"/>
</dbReference>
<dbReference type="Pfam" id="PF10680">
    <property type="entry name" value="RRN9"/>
    <property type="match status" value="1"/>
</dbReference>
<feature type="compositionally biased region" description="Polar residues" evidence="1">
    <location>
        <begin position="174"/>
        <end position="185"/>
    </location>
</feature>
<dbReference type="InterPro" id="IPR019622">
    <property type="entry name" value="Rrn9_dom"/>
</dbReference>
<evidence type="ECO:0000313" key="4">
    <source>
        <dbReference type="Proteomes" id="UP000799539"/>
    </source>
</evidence>
<evidence type="ECO:0000256" key="1">
    <source>
        <dbReference type="SAM" id="MobiDB-lite"/>
    </source>
</evidence>
<feature type="compositionally biased region" description="Basic and acidic residues" evidence="1">
    <location>
        <begin position="315"/>
        <end position="328"/>
    </location>
</feature>
<accession>A0A6A6F4K4</accession>
<feature type="compositionally biased region" description="Basic residues" evidence="1">
    <location>
        <begin position="506"/>
        <end position="518"/>
    </location>
</feature>
<organism evidence="3 4">
    <name type="scientific">Cercospora zeae-maydis SCOH1-5</name>
    <dbReference type="NCBI Taxonomy" id="717836"/>
    <lineage>
        <taxon>Eukaryota</taxon>
        <taxon>Fungi</taxon>
        <taxon>Dikarya</taxon>
        <taxon>Ascomycota</taxon>
        <taxon>Pezizomycotina</taxon>
        <taxon>Dothideomycetes</taxon>
        <taxon>Dothideomycetidae</taxon>
        <taxon>Mycosphaerellales</taxon>
        <taxon>Mycosphaerellaceae</taxon>
        <taxon>Cercospora</taxon>
    </lineage>
</organism>
<dbReference type="Proteomes" id="UP000799539">
    <property type="component" value="Unassembled WGS sequence"/>
</dbReference>
<name>A0A6A6F4K4_9PEZI</name>